<dbReference type="InterPro" id="IPR015892">
    <property type="entry name" value="Carbonic_anhydrase_CS"/>
</dbReference>
<dbReference type="GO" id="GO:0008270">
    <property type="term" value="F:zinc ion binding"/>
    <property type="evidence" value="ECO:0007669"/>
    <property type="project" value="UniProtKB-UniRule"/>
</dbReference>
<dbReference type="PANTHER" id="PTHR11002:SF76">
    <property type="entry name" value="CARBONIC ANHYDRASE"/>
    <property type="match status" value="1"/>
</dbReference>
<protein>
    <recommendedName>
        <fullName evidence="2 8">Carbonic anhydrase</fullName>
        <ecNumber evidence="2 8">4.2.1.1</ecNumber>
    </recommendedName>
    <alternativeName>
        <fullName evidence="8">Carbonate dehydratase</fullName>
    </alternativeName>
</protein>
<dbReference type="PANTHER" id="PTHR11002">
    <property type="entry name" value="CARBONIC ANHYDRASE"/>
    <property type="match status" value="1"/>
</dbReference>
<dbReference type="InterPro" id="IPR001765">
    <property type="entry name" value="Carbonic_anhydrase"/>
</dbReference>
<dbReference type="STRING" id="1642646.ING2E5A_0004"/>
<dbReference type="EMBL" id="LT608328">
    <property type="protein sequence ID" value="SCM55093.1"/>
    <property type="molecule type" value="Genomic_DNA"/>
</dbReference>
<dbReference type="Pfam" id="PF00484">
    <property type="entry name" value="Pro_CA"/>
    <property type="match status" value="1"/>
</dbReference>
<dbReference type="InterPro" id="IPR036874">
    <property type="entry name" value="Carbonic_anhydrase_sf"/>
</dbReference>
<evidence type="ECO:0000256" key="2">
    <source>
        <dbReference type="ARBA" id="ARBA00012925"/>
    </source>
</evidence>
<feature type="binding site" evidence="7">
    <location>
        <position position="51"/>
    </location>
    <ligand>
        <name>Zn(2+)</name>
        <dbReference type="ChEBI" id="CHEBI:29105"/>
    </ligand>
</feature>
<evidence type="ECO:0000313" key="9">
    <source>
        <dbReference type="EMBL" id="SCM55093.1"/>
    </source>
</evidence>
<evidence type="ECO:0000256" key="1">
    <source>
        <dbReference type="ARBA" id="ARBA00006217"/>
    </source>
</evidence>
<evidence type="ECO:0000256" key="8">
    <source>
        <dbReference type="RuleBase" id="RU003956"/>
    </source>
</evidence>
<feature type="binding site" evidence="7">
    <location>
        <position position="116"/>
    </location>
    <ligand>
        <name>Zn(2+)</name>
        <dbReference type="ChEBI" id="CHEBI:29105"/>
    </ligand>
</feature>
<comment type="function">
    <text evidence="8">Reversible hydration of carbon dioxide.</text>
</comment>
<comment type="similarity">
    <text evidence="1 8">Belongs to the beta-class carbonic anhydrase family.</text>
</comment>
<evidence type="ECO:0000256" key="3">
    <source>
        <dbReference type="ARBA" id="ARBA00022723"/>
    </source>
</evidence>
<dbReference type="PROSITE" id="PS00705">
    <property type="entry name" value="PROK_CO2_ANHYDRASE_2"/>
    <property type="match status" value="1"/>
</dbReference>
<dbReference type="GO" id="GO:0015976">
    <property type="term" value="P:carbon utilization"/>
    <property type="evidence" value="ECO:0007669"/>
    <property type="project" value="InterPro"/>
</dbReference>
<dbReference type="GO" id="GO:0004089">
    <property type="term" value="F:carbonate dehydratase activity"/>
    <property type="evidence" value="ECO:0007669"/>
    <property type="project" value="UniProtKB-UniRule"/>
</dbReference>
<evidence type="ECO:0000256" key="7">
    <source>
        <dbReference type="PIRSR" id="PIRSR601765-1"/>
    </source>
</evidence>
<keyword evidence="10" id="KW-1185">Reference proteome</keyword>
<dbReference type="KEGG" id="pmuc:ING2E5A_0004"/>
<evidence type="ECO:0000313" key="10">
    <source>
        <dbReference type="Proteomes" id="UP000178485"/>
    </source>
</evidence>
<dbReference type="PROSITE" id="PS00704">
    <property type="entry name" value="PROK_CO2_ANHYDRASE_1"/>
    <property type="match status" value="1"/>
</dbReference>
<reference evidence="9 10" key="1">
    <citation type="submission" date="2016-08" db="EMBL/GenBank/DDBJ databases">
        <authorList>
            <person name="Seilhamer J.J."/>
        </authorList>
    </citation>
    <scope>NUCLEOTIDE SEQUENCE [LARGE SCALE GENOMIC DNA]</scope>
    <source>
        <strain evidence="9">ING2-E5A</strain>
    </source>
</reference>
<evidence type="ECO:0000256" key="6">
    <source>
        <dbReference type="ARBA" id="ARBA00048348"/>
    </source>
</evidence>
<name>A0A1G4G2S0_9BACT</name>
<organism evidence="9 10">
    <name type="scientific">Petrimonas mucosa</name>
    <dbReference type="NCBI Taxonomy" id="1642646"/>
    <lineage>
        <taxon>Bacteria</taxon>
        <taxon>Pseudomonadati</taxon>
        <taxon>Bacteroidota</taxon>
        <taxon>Bacteroidia</taxon>
        <taxon>Bacteroidales</taxon>
        <taxon>Dysgonomonadaceae</taxon>
        <taxon>Petrimonas</taxon>
    </lineage>
</organism>
<evidence type="ECO:0000256" key="4">
    <source>
        <dbReference type="ARBA" id="ARBA00022833"/>
    </source>
</evidence>
<comment type="catalytic activity">
    <reaction evidence="6 8">
        <text>hydrogencarbonate + H(+) = CO2 + H2O</text>
        <dbReference type="Rhea" id="RHEA:10748"/>
        <dbReference type="ChEBI" id="CHEBI:15377"/>
        <dbReference type="ChEBI" id="CHEBI:15378"/>
        <dbReference type="ChEBI" id="CHEBI:16526"/>
        <dbReference type="ChEBI" id="CHEBI:17544"/>
        <dbReference type="EC" id="4.2.1.1"/>
    </reaction>
</comment>
<keyword evidence="5 8" id="KW-0456">Lyase</keyword>
<keyword evidence="3 7" id="KW-0479">Metal-binding</keyword>
<keyword evidence="4 7" id="KW-0862">Zinc</keyword>
<dbReference type="Proteomes" id="UP000178485">
    <property type="component" value="Chromosome i"/>
</dbReference>
<dbReference type="RefSeq" id="WP_071135644.1">
    <property type="nucleotide sequence ID" value="NZ_DUQN01000076.1"/>
</dbReference>
<dbReference type="InterPro" id="IPR045066">
    <property type="entry name" value="Beta_CA_cladeB"/>
</dbReference>
<dbReference type="AlphaFoldDB" id="A0A1G4G2S0"/>
<sequence>MKEIDQQGSRAGDHPLFDGIREFVANEFVPRQQFFEELGQEQHPHTLFIGCSDSRVVPNLVTRTFPGELFVVRNIANLVPYYKKDSDTFLATSAVIEYAVKQMNVSNIVVCGHSNCGGCAALYQERSELKDLPHTRKWLELALPVKEAVEEMMAKQRITLEERSEYTEKMNVVEQVNHLMRYPYVRQRIKEGRLSVMGWYYRIEKGEIHYYDLKQKRFIRIE</sequence>
<dbReference type="Gene3D" id="3.40.1050.10">
    <property type="entry name" value="Carbonic anhydrase"/>
    <property type="match status" value="1"/>
</dbReference>
<accession>A0A1G4G2S0</accession>
<dbReference type="SUPFAM" id="SSF53056">
    <property type="entry name" value="beta-carbonic anhydrase, cab"/>
    <property type="match status" value="1"/>
</dbReference>
<dbReference type="EC" id="4.2.1.1" evidence="2 8"/>
<dbReference type="SMART" id="SM00947">
    <property type="entry name" value="Pro_CA"/>
    <property type="match status" value="1"/>
</dbReference>
<feature type="binding site" evidence="7">
    <location>
        <position position="113"/>
    </location>
    <ligand>
        <name>Zn(2+)</name>
        <dbReference type="ChEBI" id="CHEBI:29105"/>
    </ligand>
</feature>
<proteinExistence type="inferred from homology"/>
<evidence type="ECO:0000256" key="5">
    <source>
        <dbReference type="ARBA" id="ARBA00023239"/>
    </source>
</evidence>
<feature type="binding site" evidence="7">
    <location>
        <position position="53"/>
    </location>
    <ligand>
        <name>Zn(2+)</name>
        <dbReference type="ChEBI" id="CHEBI:29105"/>
    </ligand>
</feature>
<dbReference type="CDD" id="cd00884">
    <property type="entry name" value="beta_CA_cladeB"/>
    <property type="match status" value="1"/>
</dbReference>
<gene>
    <name evidence="9" type="primary">cynT</name>
    <name evidence="9" type="ORF">ING2E5A_0004</name>
</gene>
<comment type="cofactor">
    <cofactor evidence="7">
        <name>Zn(2+)</name>
        <dbReference type="ChEBI" id="CHEBI:29105"/>
    </cofactor>
    <text evidence="7">Binds 1 zinc ion per subunit.</text>
</comment>